<dbReference type="EMBL" id="JADKNH010000009">
    <property type="protein sequence ID" value="MBF4694466.1"/>
    <property type="molecule type" value="Genomic_DNA"/>
</dbReference>
<reference evidence="4 5" key="1">
    <citation type="submission" date="2020-11" db="EMBL/GenBank/DDBJ databases">
        <title>Fusibacter basophilias sp. nov.</title>
        <authorList>
            <person name="Qiu D."/>
        </authorList>
    </citation>
    <scope>NUCLEOTIDE SEQUENCE [LARGE SCALE GENOMIC DNA]</scope>
    <source>
        <strain evidence="4 5">Q10-2</strain>
    </source>
</reference>
<sequence>MYRFDTTDQAISKLEDSISFELKDVINLEFLQRFLDAFGGAVGVAGLGTDKEGTPITNPTNFTDFCMNLNRGCEKGLARCKKSDAFGGAESARTGKPAVYFCENGLMDFGAPIIVNGQQMGSILGGQVLADQPDPDKFIQIAKNIGVDPDEYLEALAKVPILPESQIKAAADLLYIVATEISNMGYEKLLLSKMFHTLDDHIQEAMATLEELTASASDVTENQIKLTSEIQTVSHVSEQIDDVIGSISVIANQTKMLGLNATIEAARAKEAGLGFGVVAREIQKLSERSNETVTKVKSFTSQIKNSVDHTNAMGNATLNVTKEQELAIRRIAEMLGAITDMTHDLSQILK</sequence>
<feature type="domain" description="Methyl-accepting transducer" evidence="3">
    <location>
        <begin position="208"/>
        <end position="350"/>
    </location>
</feature>
<evidence type="ECO:0000256" key="2">
    <source>
        <dbReference type="PROSITE-ProRule" id="PRU00284"/>
    </source>
</evidence>
<dbReference type="SUPFAM" id="SSF58104">
    <property type="entry name" value="Methyl-accepting chemotaxis protein (MCP) signaling domain"/>
    <property type="match status" value="1"/>
</dbReference>
<dbReference type="Pfam" id="PF10114">
    <property type="entry name" value="PocR"/>
    <property type="match status" value="1"/>
</dbReference>
<evidence type="ECO:0000313" key="4">
    <source>
        <dbReference type="EMBL" id="MBF4694466.1"/>
    </source>
</evidence>
<dbReference type="InterPro" id="IPR004089">
    <property type="entry name" value="MCPsignal_dom"/>
</dbReference>
<dbReference type="InterPro" id="IPR018771">
    <property type="entry name" value="PocR_dom"/>
</dbReference>
<dbReference type="PROSITE" id="PS50111">
    <property type="entry name" value="CHEMOTAXIS_TRANSDUC_2"/>
    <property type="match status" value="1"/>
</dbReference>
<dbReference type="PANTHER" id="PTHR32089">
    <property type="entry name" value="METHYL-ACCEPTING CHEMOTAXIS PROTEIN MCPB"/>
    <property type="match status" value="1"/>
</dbReference>
<keyword evidence="5" id="KW-1185">Reference proteome</keyword>
<protein>
    <submittedName>
        <fullName evidence="4">PocR ligand-binding domain-containing protein</fullName>
    </submittedName>
</protein>
<accession>A0ABR9ZVH5</accession>
<evidence type="ECO:0000313" key="5">
    <source>
        <dbReference type="Proteomes" id="UP000614200"/>
    </source>
</evidence>
<dbReference type="Gene3D" id="1.10.287.950">
    <property type="entry name" value="Methyl-accepting chemotaxis protein"/>
    <property type="match status" value="1"/>
</dbReference>
<dbReference type="Pfam" id="PF00015">
    <property type="entry name" value="MCPsignal"/>
    <property type="match status" value="1"/>
</dbReference>
<dbReference type="Proteomes" id="UP000614200">
    <property type="component" value="Unassembled WGS sequence"/>
</dbReference>
<keyword evidence="1 2" id="KW-0807">Transducer</keyword>
<evidence type="ECO:0000259" key="3">
    <source>
        <dbReference type="PROSITE" id="PS50111"/>
    </source>
</evidence>
<dbReference type="RefSeq" id="WP_194702701.1">
    <property type="nucleotide sequence ID" value="NZ_JADKNH010000009.1"/>
</dbReference>
<proteinExistence type="predicted"/>
<name>A0ABR9ZVH5_9FIRM</name>
<evidence type="ECO:0000256" key="1">
    <source>
        <dbReference type="ARBA" id="ARBA00023224"/>
    </source>
</evidence>
<organism evidence="4 5">
    <name type="scientific">Fusibacter ferrireducens</name>
    <dbReference type="NCBI Taxonomy" id="2785058"/>
    <lineage>
        <taxon>Bacteria</taxon>
        <taxon>Bacillati</taxon>
        <taxon>Bacillota</taxon>
        <taxon>Clostridia</taxon>
        <taxon>Eubacteriales</taxon>
        <taxon>Eubacteriales Family XII. Incertae Sedis</taxon>
        <taxon>Fusibacter</taxon>
    </lineage>
</organism>
<dbReference type="PANTHER" id="PTHR32089:SF112">
    <property type="entry name" value="LYSOZYME-LIKE PROTEIN-RELATED"/>
    <property type="match status" value="1"/>
</dbReference>
<comment type="caution">
    <text evidence="4">The sequence shown here is derived from an EMBL/GenBank/DDBJ whole genome shotgun (WGS) entry which is preliminary data.</text>
</comment>
<gene>
    <name evidence="4" type="ORF">ISU02_15250</name>
</gene>